<proteinExistence type="predicted"/>
<dbReference type="AlphaFoldDB" id="A0A1B9DZ80"/>
<protein>
    <submittedName>
        <fullName evidence="3">Susd and RagB outer membrane lipoprotein</fullName>
    </submittedName>
</protein>
<dbReference type="Proteomes" id="UP000321579">
    <property type="component" value="Unassembled WGS sequence"/>
</dbReference>
<sequence length="523" mass="57267">MKNNIVKFLAIAFLFQITGCTSDFNEVNTNPNTLTSDQLNATMAGPAFANALYKGIGNASWSLPGDDYGTYGLATALHSMMFAHYMAPGWAAATDANGVNDGWRSRGWLRFYTLAVPSLLNTYKAAEGNAEALAVLDIWKVYMFHRFTDEWGPIPYTQAGIGGKSVAYDSQEAMYTDFFKLLDAANTTLGASSATTVGVFKDYDALYSGNIEQWRKFGNSLRLRLALRISDIDAAKAKTQAEAAVSAGVMVSNSDNAYYKVTSDTYNNFVDIMKYWGFYMTADMESMLKGYNDPRMAKWFSPVLDNTSTYKGQFVGLPNGMGATIPWQSKDFSGTNQVTTFSDNATKNIEVMMASETDFNRAEGVLKGWSMGGTAKALYEDGIRLSLQQWGVTDESQITAYIAGTTTGAVPTFGSLYTDSTPPVNVPVAWSGTVANQKKQIAIQKYLGLFPESWEAWSDLRRTDANILYPLLTTEDATIGKGVMKRITYLPNEYSTNGDAVNAAVQLLGGADKGSTKLWWDVN</sequence>
<organism evidence="2 4">
    <name type="scientific">Flavobacterium glycines</name>
    <dbReference type="NCBI Taxonomy" id="551990"/>
    <lineage>
        <taxon>Bacteria</taxon>
        <taxon>Pseudomonadati</taxon>
        <taxon>Bacteroidota</taxon>
        <taxon>Flavobacteriia</taxon>
        <taxon>Flavobacteriales</taxon>
        <taxon>Flavobacteriaceae</taxon>
        <taxon>Flavobacterium</taxon>
    </lineage>
</organism>
<reference evidence="4" key="1">
    <citation type="submission" date="2016-03" db="EMBL/GenBank/DDBJ databases">
        <title>Draft genome sequence of Paenibacillus glacialis DSM 22343.</title>
        <authorList>
            <person name="Shin S.-K."/>
            <person name="Yi H."/>
        </authorList>
    </citation>
    <scope>NUCLEOTIDE SEQUENCE [LARGE SCALE GENOMIC DNA]</scope>
    <source>
        <strain evidence="4">NBRC 105008</strain>
    </source>
</reference>
<comment type="caution">
    <text evidence="2">The sequence shown here is derived from an EMBL/GenBank/DDBJ whole genome shotgun (WGS) entry which is preliminary data.</text>
</comment>
<evidence type="ECO:0000313" key="4">
    <source>
        <dbReference type="Proteomes" id="UP000093226"/>
    </source>
</evidence>
<evidence type="ECO:0000313" key="5">
    <source>
        <dbReference type="Proteomes" id="UP000182367"/>
    </source>
</evidence>
<reference evidence="1 6" key="4">
    <citation type="submission" date="2019-07" db="EMBL/GenBank/DDBJ databases">
        <title>Whole genome shotgun sequence of Flavobacterium glycines NBRC 105008.</title>
        <authorList>
            <person name="Hosoyama A."/>
            <person name="Uohara A."/>
            <person name="Ohji S."/>
            <person name="Ichikawa N."/>
        </authorList>
    </citation>
    <scope>NUCLEOTIDE SEQUENCE [LARGE SCALE GENOMIC DNA]</scope>
    <source>
        <strain evidence="1 6">NBRC 105008</strain>
    </source>
</reference>
<name>A0A1B9DZ80_9FLAO</name>
<dbReference type="InterPro" id="IPR024302">
    <property type="entry name" value="SusD-like"/>
</dbReference>
<dbReference type="Gene3D" id="1.25.40.390">
    <property type="match status" value="1"/>
</dbReference>
<reference evidence="3 5" key="3">
    <citation type="submission" date="2016-10" db="EMBL/GenBank/DDBJ databases">
        <authorList>
            <person name="Varghese N."/>
            <person name="Submissions S."/>
        </authorList>
    </citation>
    <scope>NUCLEOTIDE SEQUENCE [LARGE SCALE GENOMIC DNA]</scope>
    <source>
        <strain evidence="3 5">Gm-149</strain>
    </source>
</reference>
<dbReference type="OrthoDB" id="725917at2"/>
<dbReference type="STRING" id="551990.SAMN05192550_2077"/>
<dbReference type="EMBL" id="BJVF01000003">
    <property type="protein sequence ID" value="GEL11298.1"/>
    <property type="molecule type" value="Genomic_DNA"/>
</dbReference>
<dbReference type="SUPFAM" id="SSF48452">
    <property type="entry name" value="TPR-like"/>
    <property type="match status" value="1"/>
</dbReference>
<evidence type="ECO:0000313" key="6">
    <source>
        <dbReference type="Proteomes" id="UP000321579"/>
    </source>
</evidence>
<dbReference type="EMBL" id="LVEO01000001">
    <property type="protein sequence ID" value="OCB75005.1"/>
    <property type="molecule type" value="Genomic_DNA"/>
</dbReference>
<evidence type="ECO:0000313" key="3">
    <source>
        <dbReference type="EMBL" id="SDJ42833.1"/>
    </source>
</evidence>
<accession>A0A1B9DZ80</accession>
<evidence type="ECO:0000313" key="1">
    <source>
        <dbReference type="EMBL" id="GEL11298.1"/>
    </source>
</evidence>
<dbReference type="RefSeq" id="WP_066323728.1">
    <property type="nucleotide sequence ID" value="NZ_BJVF01000003.1"/>
</dbReference>
<dbReference type="Proteomes" id="UP000182367">
    <property type="component" value="Unassembled WGS sequence"/>
</dbReference>
<evidence type="ECO:0000313" key="2">
    <source>
        <dbReference type="EMBL" id="OCB75005.1"/>
    </source>
</evidence>
<dbReference type="Pfam" id="PF12741">
    <property type="entry name" value="SusD-like"/>
    <property type="match status" value="1"/>
</dbReference>
<reference evidence="2" key="2">
    <citation type="submission" date="2016-03" db="EMBL/GenBank/DDBJ databases">
        <authorList>
            <person name="Ploux O."/>
        </authorList>
    </citation>
    <scope>NUCLEOTIDE SEQUENCE</scope>
    <source>
        <strain evidence="2">NBRC 105008</strain>
    </source>
</reference>
<keyword evidence="3" id="KW-0449">Lipoprotein</keyword>
<dbReference type="EMBL" id="FNEO01000003">
    <property type="protein sequence ID" value="SDJ42833.1"/>
    <property type="molecule type" value="Genomic_DNA"/>
</dbReference>
<dbReference type="InterPro" id="IPR011990">
    <property type="entry name" value="TPR-like_helical_dom_sf"/>
</dbReference>
<gene>
    <name evidence="2" type="ORF">FBGL_00620</name>
    <name evidence="1" type="ORF">FGL01_20370</name>
    <name evidence="3" type="ORF">SAMN05192550_2077</name>
</gene>
<dbReference type="Proteomes" id="UP000093226">
    <property type="component" value="Unassembled WGS sequence"/>
</dbReference>
<keyword evidence="5" id="KW-1185">Reference proteome</keyword>